<evidence type="ECO:0000313" key="2">
    <source>
        <dbReference type="EMBL" id="OCH93458.1"/>
    </source>
</evidence>
<feature type="chain" id="PRO_5034814587" description="F-box domain-containing protein" evidence="1">
    <location>
        <begin position="30"/>
        <end position="263"/>
    </location>
</feature>
<protein>
    <recommendedName>
        <fullName evidence="4">F-box domain-containing protein</fullName>
    </recommendedName>
</protein>
<keyword evidence="3" id="KW-1185">Reference proteome</keyword>
<organism evidence="2 3">
    <name type="scientific">Obba rivulosa</name>
    <dbReference type="NCBI Taxonomy" id="1052685"/>
    <lineage>
        <taxon>Eukaryota</taxon>
        <taxon>Fungi</taxon>
        <taxon>Dikarya</taxon>
        <taxon>Basidiomycota</taxon>
        <taxon>Agaricomycotina</taxon>
        <taxon>Agaricomycetes</taxon>
        <taxon>Polyporales</taxon>
        <taxon>Gelatoporiaceae</taxon>
        <taxon>Obba</taxon>
    </lineage>
</organism>
<accession>A0A8E2J2U6</accession>
<proteinExistence type="predicted"/>
<name>A0A8E2J2U6_9APHY</name>
<feature type="signal peptide" evidence="1">
    <location>
        <begin position="1"/>
        <end position="29"/>
    </location>
</feature>
<gene>
    <name evidence="2" type="ORF">OBBRIDRAFT_303340</name>
</gene>
<dbReference type="EMBL" id="KV722354">
    <property type="protein sequence ID" value="OCH93458.1"/>
    <property type="molecule type" value="Genomic_DNA"/>
</dbReference>
<dbReference type="AlphaFoldDB" id="A0A8E2J2U6"/>
<evidence type="ECO:0008006" key="4">
    <source>
        <dbReference type="Google" id="ProtNLM"/>
    </source>
</evidence>
<sequence>MVHRRTTLPGGLCLDIWCLIFEAIDDVRGYISCSMTCRILADLVAEIRSHRVLNYPPNSSLKMHRLHCHLRQDPLLGMSLTEVLIPAESLSRFLCMFSGRLYVLRKIRVLGDFIPRTALSLLRSPILAASSRFMHLAKLDISLCCLLEFRQLHRLICAFQSLIELTLNHVSWGRREGRRLADEPFAKFLRLGVIKVSPVVISARMSPIDYTWIYSEDVSQYEDFLSVPNILHSLSQLTLKYWHIQETVNVILETPAARKTDTT</sequence>
<evidence type="ECO:0000256" key="1">
    <source>
        <dbReference type="SAM" id="SignalP"/>
    </source>
</evidence>
<reference evidence="2 3" key="1">
    <citation type="submission" date="2016-07" db="EMBL/GenBank/DDBJ databases">
        <title>Draft genome of the white-rot fungus Obba rivulosa 3A-2.</title>
        <authorList>
            <consortium name="DOE Joint Genome Institute"/>
            <person name="Miettinen O."/>
            <person name="Riley R."/>
            <person name="Acob R."/>
            <person name="Barry K."/>
            <person name="Cullen D."/>
            <person name="De Vries R."/>
            <person name="Hainaut M."/>
            <person name="Hatakka A."/>
            <person name="Henrissat B."/>
            <person name="Hilden K."/>
            <person name="Kuo R."/>
            <person name="Labutti K."/>
            <person name="Lipzen A."/>
            <person name="Makela M.R."/>
            <person name="Sandor L."/>
            <person name="Spatafora J.W."/>
            <person name="Grigoriev I.V."/>
            <person name="Hibbett D.S."/>
        </authorList>
    </citation>
    <scope>NUCLEOTIDE SEQUENCE [LARGE SCALE GENOMIC DNA]</scope>
    <source>
        <strain evidence="2 3">3A-2</strain>
    </source>
</reference>
<evidence type="ECO:0000313" key="3">
    <source>
        <dbReference type="Proteomes" id="UP000250043"/>
    </source>
</evidence>
<dbReference type="Proteomes" id="UP000250043">
    <property type="component" value="Unassembled WGS sequence"/>
</dbReference>
<keyword evidence="1" id="KW-0732">Signal</keyword>